<evidence type="ECO:0000313" key="2">
    <source>
        <dbReference type="EMBL" id="EPE32250.1"/>
    </source>
</evidence>
<dbReference type="GeneID" id="19466436"/>
<evidence type="ECO:0000313" key="3">
    <source>
        <dbReference type="Proteomes" id="UP000016922"/>
    </source>
</evidence>
<name>S3D394_GLAL2</name>
<protein>
    <submittedName>
        <fullName evidence="2">Uncharacterized protein</fullName>
    </submittedName>
</protein>
<dbReference type="AlphaFoldDB" id="S3D394"/>
<dbReference type="KEGG" id="glz:GLAREA_07383"/>
<feature type="region of interest" description="Disordered" evidence="1">
    <location>
        <begin position="295"/>
        <end position="349"/>
    </location>
</feature>
<sequence length="367" mass="41547">MVSSLNDPTLNDPFYHNSDKPVSYYDVSHFARLPQVITMSPLTAILEAVDISHLSVPEWPQFDFRGFVFELGYKRFVDAIDRKNKGVTRRQMEALWLAMLKKKYATWDPRPSDEAQQRQVNYNICIGYKWDMMYNAFLMRSGHYNERWADYVESIGDDKGGSRAQSAKKADWIEPYWQKKSRDFPGMDIRSVDDNVYTAVPPTEEIVASTSSPSAEKLNNVAPTAAQMAAKKDKLRAFIDAGGIQDGLHGLNDFFAAGGFGRAAEEEPKQASQGLGVIMTELDKDVAGLDITEKKRKRKNRGKKKREAVEKKRKLAEEEKAKEAEKKKKGKGVAVDDDGDEEFSEPWVPWSYKEVDPALLDDGAIDE</sequence>
<dbReference type="Proteomes" id="UP000016922">
    <property type="component" value="Unassembled WGS sequence"/>
</dbReference>
<organism evidence="2 3">
    <name type="scientific">Glarea lozoyensis (strain ATCC 20868 / MF5171)</name>
    <dbReference type="NCBI Taxonomy" id="1116229"/>
    <lineage>
        <taxon>Eukaryota</taxon>
        <taxon>Fungi</taxon>
        <taxon>Dikarya</taxon>
        <taxon>Ascomycota</taxon>
        <taxon>Pezizomycotina</taxon>
        <taxon>Leotiomycetes</taxon>
        <taxon>Helotiales</taxon>
        <taxon>Helotiaceae</taxon>
        <taxon>Glarea</taxon>
    </lineage>
</organism>
<proteinExistence type="predicted"/>
<feature type="compositionally biased region" description="Basic residues" evidence="1">
    <location>
        <begin position="295"/>
        <end position="306"/>
    </location>
</feature>
<dbReference type="EMBL" id="KE145359">
    <property type="protein sequence ID" value="EPE32250.1"/>
    <property type="molecule type" value="Genomic_DNA"/>
</dbReference>
<dbReference type="OrthoDB" id="10327975at2759"/>
<gene>
    <name evidence="2" type="ORF">GLAREA_07383</name>
</gene>
<accession>S3D394</accession>
<keyword evidence="3" id="KW-1185">Reference proteome</keyword>
<dbReference type="RefSeq" id="XP_008080262.1">
    <property type="nucleotide sequence ID" value="XM_008082071.1"/>
</dbReference>
<reference evidence="2 3" key="1">
    <citation type="journal article" date="2013" name="BMC Genomics">
        <title>Genomics-driven discovery of the pneumocandin biosynthetic gene cluster in the fungus Glarea lozoyensis.</title>
        <authorList>
            <person name="Chen L."/>
            <person name="Yue Q."/>
            <person name="Zhang X."/>
            <person name="Xiang M."/>
            <person name="Wang C."/>
            <person name="Li S."/>
            <person name="Che Y."/>
            <person name="Ortiz-Lopez F.J."/>
            <person name="Bills G.F."/>
            <person name="Liu X."/>
            <person name="An Z."/>
        </authorList>
    </citation>
    <scope>NUCLEOTIDE SEQUENCE [LARGE SCALE GENOMIC DNA]</scope>
    <source>
        <strain evidence="3">ATCC 20868 / MF5171</strain>
    </source>
</reference>
<feature type="compositionally biased region" description="Acidic residues" evidence="1">
    <location>
        <begin position="335"/>
        <end position="344"/>
    </location>
</feature>
<dbReference type="HOGENOM" id="CLU_754493_0_0_1"/>
<feature type="compositionally biased region" description="Basic and acidic residues" evidence="1">
    <location>
        <begin position="307"/>
        <end position="326"/>
    </location>
</feature>
<evidence type="ECO:0000256" key="1">
    <source>
        <dbReference type="SAM" id="MobiDB-lite"/>
    </source>
</evidence>